<dbReference type="Gene3D" id="3.80.10.10">
    <property type="entry name" value="Ribonuclease Inhibitor"/>
    <property type="match status" value="2"/>
</dbReference>
<comment type="similarity">
    <text evidence="1">Belongs to the disease resistance NB-LRR family.</text>
</comment>
<evidence type="ECO:0000256" key="2">
    <source>
        <dbReference type="ARBA" id="ARBA00022614"/>
    </source>
</evidence>
<dbReference type="Gene3D" id="3.40.50.300">
    <property type="entry name" value="P-loop containing nucleotide triphosphate hydrolases"/>
    <property type="match status" value="1"/>
</dbReference>
<keyword evidence="9" id="KW-1185">Reference proteome</keyword>
<dbReference type="FunFam" id="1.10.10.10:FF:000322">
    <property type="entry name" value="Probable disease resistance protein At1g63360"/>
    <property type="match status" value="1"/>
</dbReference>
<reference evidence="8" key="1">
    <citation type="submission" date="2022-04" db="EMBL/GenBank/DDBJ databases">
        <title>Carnegiea gigantea Genome sequencing and assembly v2.</title>
        <authorList>
            <person name="Copetti D."/>
            <person name="Sanderson M.J."/>
            <person name="Burquez A."/>
            <person name="Wojciechowski M.F."/>
        </authorList>
    </citation>
    <scope>NUCLEOTIDE SEQUENCE</scope>
    <source>
        <strain evidence="8">SGP5-SGP5p</strain>
        <tissue evidence="8">Aerial part</tissue>
    </source>
</reference>
<keyword evidence="2" id="KW-0433">Leucine-rich repeat</keyword>
<dbReference type="FunFam" id="3.40.50.300:FF:001091">
    <property type="entry name" value="Probable disease resistance protein At1g61300"/>
    <property type="match status" value="1"/>
</dbReference>
<dbReference type="EMBL" id="JAKOGI010001619">
    <property type="protein sequence ID" value="KAJ8424725.1"/>
    <property type="molecule type" value="Genomic_DNA"/>
</dbReference>
<keyword evidence="4" id="KW-0611">Plant defense</keyword>
<dbReference type="PANTHER" id="PTHR33463:SF220">
    <property type="entry name" value="NB-ARC DOMAIN-CONTAINING PROTEIN"/>
    <property type="match status" value="1"/>
</dbReference>
<dbReference type="AlphaFoldDB" id="A0A9Q1GTA4"/>
<dbReference type="InterPro" id="IPR027417">
    <property type="entry name" value="P-loop_NTPase"/>
</dbReference>
<evidence type="ECO:0000259" key="7">
    <source>
        <dbReference type="SMART" id="SM00382"/>
    </source>
</evidence>
<accession>A0A9Q1GTA4</accession>
<feature type="domain" description="AAA+ ATPase" evidence="7">
    <location>
        <begin position="195"/>
        <end position="337"/>
    </location>
</feature>
<dbReference type="SMART" id="SM00382">
    <property type="entry name" value="AAA"/>
    <property type="match status" value="1"/>
</dbReference>
<dbReference type="Gene3D" id="1.10.8.430">
    <property type="entry name" value="Helical domain of apoptotic protease-activating factors"/>
    <property type="match status" value="1"/>
</dbReference>
<dbReference type="InterPro" id="IPR032675">
    <property type="entry name" value="LRR_dom_sf"/>
</dbReference>
<evidence type="ECO:0000313" key="9">
    <source>
        <dbReference type="Proteomes" id="UP001153076"/>
    </source>
</evidence>
<dbReference type="Pfam" id="PF00931">
    <property type="entry name" value="NB-ARC"/>
    <property type="match status" value="1"/>
</dbReference>
<dbReference type="InterPro" id="IPR003593">
    <property type="entry name" value="AAA+_ATPase"/>
</dbReference>
<proteinExistence type="inferred from homology"/>
<dbReference type="OrthoDB" id="664960at2759"/>
<evidence type="ECO:0000256" key="3">
    <source>
        <dbReference type="ARBA" id="ARBA00022737"/>
    </source>
</evidence>
<dbReference type="InterPro" id="IPR050905">
    <property type="entry name" value="Plant_NBS-LRR"/>
</dbReference>
<dbReference type="InterPro" id="IPR058922">
    <property type="entry name" value="WHD_DRP"/>
</dbReference>
<dbReference type="GO" id="GO:0006952">
    <property type="term" value="P:defense response"/>
    <property type="evidence" value="ECO:0007669"/>
    <property type="project" value="UniProtKB-KW"/>
</dbReference>
<dbReference type="GO" id="GO:0043531">
    <property type="term" value="F:ADP binding"/>
    <property type="evidence" value="ECO:0007669"/>
    <property type="project" value="InterPro"/>
</dbReference>
<dbReference type="Gene3D" id="1.10.10.10">
    <property type="entry name" value="Winged helix-like DNA-binding domain superfamily/Winged helix DNA-binding domain"/>
    <property type="match status" value="1"/>
</dbReference>
<keyword evidence="3" id="KW-0677">Repeat</keyword>
<dbReference type="GO" id="GO:0005524">
    <property type="term" value="F:ATP binding"/>
    <property type="evidence" value="ECO:0007669"/>
    <property type="project" value="UniProtKB-KW"/>
</dbReference>
<dbReference type="Proteomes" id="UP001153076">
    <property type="component" value="Unassembled WGS sequence"/>
</dbReference>
<evidence type="ECO:0000256" key="1">
    <source>
        <dbReference type="ARBA" id="ARBA00008894"/>
    </source>
</evidence>
<organism evidence="8 9">
    <name type="scientific">Carnegiea gigantea</name>
    <dbReference type="NCBI Taxonomy" id="171969"/>
    <lineage>
        <taxon>Eukaryota</taxon>
        <taxon>Viridiplantae</taxon>
        <taxon>Streptophyta</taxon>
        <taxon>Embryophyta</taxon>
        <taxon>Tracheophyta</taxon>
        <taxon>Spermatophyta</taxon>
        <taxon>Magnoliopsida</taxon>
        <taxon>eudicotyledons</taxon>
        <taxon>Gunneridae</taxon>
        <taxon>Pentapetalae</taxon>
        <taxon>Caryophyllales</taxon>
        <taxon>Cactineae</taxon>
        <taxon>Cactaceae</taxon>
        <taxon>Cactoideae</taxon>
        <taxon>Echinocereeae</taxon>
        <taxon>Carnegiea</taxon>
    </lineage>
</organism>
<dbReference type="SUPFAM" id="SSF52540">
    <property type="entry name" value="P-loop containing nucleoside triphosphate hydrolases"/>
    <property type="match status" value="1"/>
</dbReference>
<evidence type="ECO:0000256" key="6">
    <source>
        <dbReference type="SAM" id="Coils"/>
    </source>
</evidence>
<evidence type="ECO:0000256" key="4">
    <source>
        <dbReference type="ARBA" id="ARBA00022821"/>
    </source>
</evidence>
<dbReference type="InterPro" id="IPR002182">
    <property type="entry name" value="NB-ARC"/>
</dbReference>
<keyword evidence="6" id="KW-0175">Coiled coil</keyword>
<keyword evidence="5" id="KW-0547">Nucleotide-binding</keyword>
<sequence length="931" mass="107200">MATEFIKITSFLLNPNMDLVTPIWTIVSSSWGCISHHAQYMSDLEENLSSLKDALDELKGTHEDLRQRVALVGENPRKVVSKQVEDWLRKVEDLEKKVDRFLQETNVNAQSRCLARCCHCRSSYKLGKQAVKFLGVVNDLKDKGRFDVVGFECTLTSSSSTVKKIEGLSEIPMDENVVGMETSFDVAWRNLHTESSGIIGLYGMGGVGKTTLLKKINNELFKRNNGRFDLVIWIVASKQAKEETIQDTILRKMDIPIQSWRDKDEHEKAKIICILLRERKFVLLLDDLWEFVDLVKVGIPLPSCQNMQKLIFTTRSEEVCAQMGAHISIKVRCLTPEAAWSLFQERVGETTLNSHPQIPKLARLVAIECDGLPLALITLGRAMASRKKPYEWEYAIQVLKTYPSRFVGMVDHVLPVLKFSYDSLPDEIVKTCFLYCSLFPEDHEIVQHDLVDLWTGEGFLNDFTGINEARNYGLYIIETLKLACLLEEGQSEFLLKMHDVIRDMALWIACDCGLKKNRFLAQEHFNSMEKHESVAEWPEVERASLWGNDEEVLQWAHYPSLITYLIRRTSFTDFPSEFFEFLPTIRVLDLSENERLLELPNAIGSLTTLEYLNLSKTQLRTLPDGLKNLRGLRYLLLDFMTCLKDIPAEIISNMSHLRVFRMNFSFGRGIKGLLGALEANKHIREISIYLCSSVSSTMLRTSKKLQECIRNLRIEECSKTSTFELSYSKYLESLHIYNMLTLKDIKSAHLRNLQSVIVYRCSQLINLNFLVFAPNIQSLWVTYCQSLQDLITETTSNEGLNTFSSLKRMRLDNLPCLKGIYPGVIASPSLEEVYISKCPQLRKLPFIPDAKRLMIMRAEIRWFRRLQWEDESAKSHFCHQFKSLGLIEGTDFTGIEPHWPENMDLYHTRVTDSDPFSCSTSREKERQQILW</sequence>
<dbReference type="PANTHER" id="PTHR33463">
    <property type="entry name" value="NB-ARC DOMAIN-CONTAINING PROTEIN-RELATED"/>
    <property type="match status" value="1"/>
</dbReference>
<evidence type="ECO:0000256" key="5">
    <source>
        <dbReference type="ARBA" id="ARBA00022840"/>
    </source>
</evidence>
<dbReference type="Pfam" id="PF23559">
    <property type="entry name" value="WHD_DRP"/>
    <property type="match status" value="1"/>
</dbReference>
<dbReference type="PRINTS" id="PR00364">
    <property type="entry name" value="DISEASERSIST"/>
</dbReference>
<dbReference type="InterPro" id="IPR042197">
    <property type="entry name" value="Apaf_helical"/>
</dbReference>
<protein>
    <recommendedName>
        <fullName evidence="7">AAA+ ATPase domain-containing protein</fullName>
    </recommendedName>
</protein>
<gene>
    <name evidence="8" type="ORF">Cgig2_023389</name>
</gene>
<comment type="caution">
    <text evidence="8">The sequence shown here is derived from an EMBL/GenBank/DDBJ whole genome shotgun (WGS) entry which is preliminary data.</text>
</comment>
<dbReference type="InterPro" id="IPR036388">
    <property type="entry name" value="WH-like_DNA-bd_sf"/>
</dbReference>
<keyword evidence="5" id="KW-0067">ATP-binding</keyword>
<evidence type="ECO:0000313" key="8">
    <source>
        <dbReference type="EMBL" id="KAJ8424725.1"/>
    </source>
</evidence>
<dbReference type="InterPro" id="IPR055414">
    <property type="entry name" value="LRR_R13L4/SHOC2-like"/>
</dbReference>
<name>A0A9Q1GTA4_9CARY</name>
<dbReference type="SUPFAM" id="SSF52058">
    <property type="entry name" value="L domain-like"/>
    <property type="match status" value="1"/>
</dbReference>
<feature type="coiled-coil region" evidence="6">
    <location>
        <begin position="41"/>
        <end position="104"/>
    </location>
</feature>
<dbReference type="FunFam" id="1.10.8.430:FF:000003">
    <property type="entry name" value="Probable disease resistance protein At5g66910"/>
    <property type="match status" value="1"/>
</dbReference>
<dbReference type="Pfam" id="PF23598">
    <property type="entry name" value="LRR_14"/>
    <property type="match status" value="1"/>
</dbReference>